<evidence type="ECO:0000313" key="1">
    <source>
        <dbReference type="EMBL" id="KAK4528058.1"/>
    </source>
</evidence>
<reference evidence="1 2" key="1">
    <citation type="submission" date="2022-07" db="EMBL/GenBank/DDBJ databases">
        <title>Genome-wide signatures of adaptation to extreme environments.</title>
        <authorList>
            <person name="Cho C.H."/>
            <person name="Yoon H.S."/>
        </authorList>
    </citation>
    <scope>NUCLEOTIDE SEQUENCE [LARGE SCALE GENOMIC DNA]</scope>
    <source>
        <strain evidence="1 2">108.79 E11</strain>
    </source>
</reference>
<comment type="caution">
    <text evidence="1">The sequence shown here is derived from an EMBL/GenBank/DDBJ whole genome shotgun (WGS) entry which is preliminary data.</text>
</comment>
<dbReference type="Proteomes" id="UP001300502">
    <property type="component" value="Unassembled WGS sequence"/>
</dbReference>
<proteinExistence type="predicted"/>
<protein>
    <recommendedName>
        <fullName evidence="3">MYND-type domain-containing protein</fullName>
    </recommendedName>
</protein>
<gene>
    <name evidence="1" type="ORF">GAYE_SCF48G5992</name>
</gene>
<keyword evidence="2" id="KW-1185">Reference proteome</keyword>
<dbReference type="EMBL" id="JANCYU010000059">
    <property type="protein sequence ID" value="KAK4528058.1"/>
    <property type="molecule type" value="Genomic_DNA"/>
</dbReference>
<evidence type="ECO:0000313" key="2">
    <source>
        <dbReference type="Proteomes" id="UP001300502"/>
    </source>
</evidence>
<dbReference type="AlphaFoldDB" id="A0AAV9ILA3"/>
<accession>A0AAV9ILA3</accession>
<sequence>MESWLQHLEKQLEEAKNCNDKRVAEEKVQDVLKSSSEMSNLLVSLLPEPVRGHWQKQLERLENEKTQKGVCCSYCANIISSDRMTSCPLGCPDKFCNKTCLKKGLEEHRKRCFMDKKRKLRKALEQNSMEW</sequence>
<evidence type="ECO:0008006" key="3">
    <source>
        <dbReference type="Google" id="ProtNLM"/>
    </source>
</evidence>
<name>A0AAV9ILA3_9RHOD</name>
<organism evidence="1 2">
    <name type="scientific">Galdieria yellowstonensis</name>
    <dbReference type="NCBI Taxonomy" id="3028027"/>
    <lineage>
        <taxon>Eukaryota</taxon>
        <taxon>Rhodophyta</taxon>
        <taxon>Bangiophyceae</taxon>
        <taxon>Galdieriales</taxon>
        <taxon>Galdieriaceae</taxon>
        <taxon>Galdieria</taxon>
    </lineage>
</organism>